<sequence length="512" mass="57099">MSIRARPAPPGMASSLKFVLRHVLPFILAFACSILKTNASGSAPWGASTARTLSVPSGGVKKSRIHRMNEEKKLPPLPSNLTVSIVTWNMAEKSPSLSDVALVARSAEVHRSDLCVVGAQELENLKPRRHEGSRSREWRRLLLHVFGRTHMLLCLTKLGGMQLAVLAKRPLLPYLSPLHVCEVPCGVGNLLHNKGGQAVLFRVATHTSFLFINAHLAAHAHRVEDRNGDVDRVMTEVQSLLAFSLPGREGRRARASKESLPLSSSFPEQQPHQPPPSVLVKKVDRFFFLGDLNYRLELPREDIEVPLRRVKNAKVSLEEAVARLLEYDQLSIERLEKRRVFEGMVESPVHFLPTFKFNKGRDRYDTSPKKRAPAWTDRILFKACEGRVRCEKYNSVGGARHSDHRPVVGVFVVPLEGGKGAVGSAGGREGKGTTAQNSPPGYGEKVIPNEGGKEREVEEGEEELVEEWVEEEEEEEEEEEKVGEEEEGEEETDDDSGYESEDEEEDDTDSDF</sequence>
<name>A0A4D9D7G4_9STRA</name>
<keyword evidence="2" id="KW-0732">Signal</keyword>
<feature type="domain" description="Inositol polyphosphate-related phosphatase" evidence="3">
    <location>
        <begin position="79"/>
        <end position="419"/>
    </location>
</feature>
<reference evidence="4 5" key="1">
    <citation type="submission" date="2019-01" db="EMBL/GenBank/DDBJ databases">
        <title>Nuclear Genome Assembly of the Microalgal Biofuel strain Nannochloropsis salina CCMP1776.</title>
        <authorList>
            <person name="Hovde B."/>
        </authorList>
    </citation>
    <scope>NUCLEOTIDE SEQUENCE [LARGE SCALE GENOMIC DNA]</scope>
    <source>
        <strain evidence="4 5">CCMP1776</strain>
    </source>
</reference>
<organism evidence="4 5">
    <name type="scientific">Nannochloropsis salina CCMP1776</name>
    <dbReference type="NCBI Taxonomy" id="1027361"/>
    <lineage>
        <taxon>Eukaryota</taxon>
        <taxon>Sar</taxon>
        <taxon>Stramenopiles</taxon>
        <taxon>Ochrophyta</taxon>
        <taxon>Eustigmatophyceae</taxon>
        <taxon>Eustigmatales</taxon>
        <taxon>Monodopsidaceae</taxon>
        <taxon>Microchloropsis</taxon>
        <taxon>Microchloropsis salina</taxon>
    </lineage>
</organism>
<dbReference type="PANTHER" id="PTHR11200:SF275">
    <property type="entry name" value="LD06095P"/>
    <property type="match status" value="1"/>
</dbReference>
<feature type="compositionally biased region" description="Polar residues" evidence="1">
    <location>
        <begin position="261"/>
        <end position="271"/>
    </location>
</feature>
<protein>
    <recommendedName>
        <fullName evidence="3">Inositol polyphosphate-related phosphatase domain-containing protein</fullName>
    </recommendedName>
</protein>
<feature type="chain" id="PRO_5020034661" description="Inositol polyphosphate-related phosphatase domain-containing protein" evidence="2">
    <location>
        <begin position="40"/>
        <end position="512"/>
    </location>
</feature>
<feature type="signal peptide" evidence="2">
    <location>
        <begin position="1"/>
        <end position="39"/>
    </location>
</feature>
<dbReference type="EMBL" id="SDOX01000019">
    <property type="protein sequence ID" value="TFJ84519.1"/>
    <property type="molecule type" value="Genomic_DNA"/>
</dbReference>
<dbReference type="AlphaFoldDB" id="A0A4D9D7G4"/>
<evidence type="ECO:0000313" key="4">
    <source>
        <dbReference type="EMBL" id="TFJ84519.1"/>
    </source>
</evidence>
<evidence type="ECO:0000259" key="3">
    <source>
        <dbReference type="SMART" id="SM00128"/>
    </source>
</evidence>
<dbReference type="Gene3D" id="3.60.10.10">
    <property type="entry name" value="Endonuclease/exonuclease/phosphatase"/>
    <property type="match status" value="1"/>
</dbReference>
<gene>
    <name evidence="4" type="ORF">NSK_004504</name>
</gene>
<dbReference type="Proteomes" id="UP000355283">
    <property type="component" value="Unassembled WGS sequence"/>
</dbReference>
<dbReference type="InterPro" id="IPR000300">
    <property type="entry name" value="IPPc"/>
</dbReference>
<dbReference type="Pfam" id="PF22669">
    <property type="entry name" value="Exo_endo_phos2"/>
    <property type="match status" value="1"/>
</dbReference>
<comment type="caution">
    <text evidence="4">The sequence shown here is derived from an EMBL/GenBank/DDBJ whole genome shotgun (WGS) entry which is preliminary data.</text>
</comment>
<dbReference type="GO" id="GO:0004439">
    <property type="term" value="F:phosphatidylinositol-4,5-bisphosphate 5-phosphatase activity"/>
    <property type="evidence" value="ECO:0007669"/>
    <property type="project" value="TreeGrafter"/>
</dbReference>
<feature type="region of interest" description="Disordered" evidence="1">
    <location>
        <begin position="254"/>
        <end position="276"/>
    </location>
</feature>
<dbReference type="InterPro" id="IPR036691">
    <property type="entry name" value="Endo/exonu/phosph_ase_sf"/>
</dbReference>
<dbReference type="SMART" id="SM00128">
    <property type="entry name" value="IPPc"/>
    <property type="match status" value="1"/>
</dbReference>
<evidence type="ECO:0000313" key="5">
    <source>
        <dbReference type="Proteomes" id="UP000355283"/>
    </source>
</evidence>
<dbReference type="PROSITE" id="PS51257">
    <property type="entry name" value="PROKAR_LIPOPROTEIN"/>
    <property type="match status" value="1"/>
</dbReference>
<dbReference type="OrthoDB" id="2248459at2759"/>
<proteinExistence type="predicted"/>
<dbReference type="PANTHER" id="PTHR11200">
    <property type="entry name" value="INOSITOL 5-PHOSPHATASE"/>
    <property type="match status" value="1"/>
</dbReference>
<feature type="region of interest" description="Disordered" evidence="1">
    <location>
        <begin position="420"/>
        <end position="512"/>
    </location>
</feature>
<keyword evidence="5" id="KW-1185">Reference proteome</keyword>
<feature type="compositionally biased region" description="Acidic residues" evidence="1">
    <location>
        <begin position="457"/>
        <end position="512"/>
    </location>
</feature>
<dbReference type="GO" id="GO:0046856">
    <property type="term" value="P:phosphatidylinositol dephosphorylation"/>
    <property type="evidence" value="ECO:0007669"/>
    <property type="project" value="InterPro"/>
</dbReference>
<dbReference type="InterPro" id="IPR046985">
    <property type="entry name" value="IP5"/>
</dbReference>
<dbReference type="SUPFAM" id="SSF56219">
    <property type="entry name" value="DNase I-like"/>
    <property type="match status" value="1"/>
</dbReference>
<accession>A0A4D9D7G4</accession>
<evidence type="ECO:0000256" key="1">
    <source>
        <dbReference type="SAM" id="MobiDB-lite"/>
    </source>
</evidence>
<evidence type="ECO:0000256" key="2">
    <source>
        <dbReference type="SAM" id="SignalP"/>
    </source>
</evidence>